<organism evidence="2 3">
    <name type="scientific">Populus tomentosa</name>
    <name type="common">Chinese white poplar</name>
    <dbReference type="NCBI Taxonomy" id="118781"/>
    <lineage>
        <taxon>Eukaryota</taxon>
        <taxon>Viridiplantae</taxon>
        <taxon>Streptophyta</taxon>
        <taxon>Embryophyta</taxon>
        <taxon>Tracheophyta</taxon>
        <taxon>Spermatophyta</taxon>
        <taxon>Magnoliopsida</taxon>
        <taxon>eudicotyledons</taxon>
        <taxon>Gunneridae</taxon>
        <taxon>Pentapetalae</taxon>
        <taxon>rosids</taxon>
        <taxon>fabids</taxon>
        <taxon>Malpighiales</taxon>
        <taxon>Salicaceae</taxon>
        <taxon>Saliceae</taxon>
        <taxon>Populus</taxon>
    </lineage>
</organism>
<dbReference type="EMBL" id="JAAWWB010000005">
    <property type="protein sequence ID" value="KAG6782731.1"/>
    <property type="molecule type" value="Genomic_DNA"/>
</dbReference>
<gene>
    <name evidence="2" type="ORF">POTOM_012145</name>
</gene>
<evidence type="ECO:0000313" key="2">
    <source>
        <dbReference type="EMBL" id="KAG6782731.1"/>
    </source>
</evidence>
<feature type="region of interest" description="Disordered" evidence="1">
    <location>
        <begin position="168"/>
        <end position="212"/>
    </location>
</feature>
<feature type="compositionally biased region" description="Basic residues" evidence="1">
    <location>
        <begin position="66"/>
        <end position="80"/>
    </location>
</feature>
<dbReference type="Proteomes" id="UP000886885">
    <property type="component" value="Chromosome 3A"/>
</dbReference>
<proteinExistence type="predicted"/>
<evidence type="ECO:0000256" key="1">
    <source>
        <dbReference type="SAM" id="MobiDB-lite"/>
    </source>
</evidence>
<comment type="caution">
    <text evidence="2">The sequence shown here is derived from an EMBL/GenBank/DDBJ whole genome shotgun (WGS) entry which is preliminary data.</text>
</comment>
<dbReference type="OrthoDB" id="668456at2759"/>
<evidence type="ECO:0008006" key="4">
    <source>
        <dbReference type="Google" id="ProtNLM"/>
    </source>
</evidence>
<protein>
    <recommendedName>
        <fullName evidence="4">DUF4378 domain-containing protein</fullName>
    </recommendedName>
</protein>
<feature type="compositionally biased region" description="Low complexity" evidence="1">
    <location>
        <begin position="177"/>
        <end position="212"/>
    </location>
</feature>
<name>A0A8X8A6K6_POPTO</name>
<feature type="region of interest" description="Disordered" evidence="1">
    <location>
        <begin position="66"/>
        <end position="85"/>
    </location>
</feature>
<dbReference type="PANTHER" id="PTHR33623:SF4">
    <property type="entry name" value="DUF4378 DOMAIN-CONTAINING PROTEIN"/>
    <property type="match status" value="1"/>
</dbReference>
<evidence type="ECO:0000313" key="3">
    <source>
        <dbReference type="Proteomes" id="UP000886885"/>
    </source>
</evidence>
<accession>A0A8X8A6K6</accession>
<sequence length="543" mass="61479">MASSSMISSSSSCKQIPFLIERKPLMLKDYLLDDLSSCSSKGFKSFPRSHCCTTVRFLLEVDHKTKKHRHQRKLNKRSKSSKAASTTISALQKASVAVINAVKLLPFPSSNSTVKSLSPSRTRKGLLPRCLSRKLFKKSFWRKTPEHNGQCKENNEIRGWRLFHEFLEEQDRPSDQTTSRISTSSRTSSNSNSNVWTTESESTVVSGTSTTSESFISGANDAVCNNKDLIKEVSDRVGVSVGQDSITNREGASRDFDGGVLRGLRSRYDSRDPRRIRTKSPKKQSTDLWVYRIECSETLPGRIRKYGLEEWPNDTEKEQFSPVSILDCPFQDDEEEISSPFHRSPIRMEGTKQKLMQKIRRFESLAQLDPVDLEKRIAMEELGDESLESPVQHCSMSIKSGNNDNFSEAKEENGTEKHAQELLKHVKSTIASHNLSSNKLDSLLVDFFTEKIVENNASGGVIGLYKEFEHELGGAQGWINGQPPEMFLGWEVVESRHAYLKDMEKNGKWKNVDQEKEEFALELEVEVFNSLVDEALLDYILAN</sequence>
<keyword evidence="3" id="KW-1185">Reference proteome</keyword>
<reference evidence="2" key="1">
    <citation type="journal article" date="2020" name="bioRxiv">
        <title>Hybrid origin of Populus tomentosa Carr. identified through genome sequencing and phylogenomic analysis.</title>
        <authorList>
            <person name="An X."/>
            <person name="Gao K."/>
            <person name="Chen Z."/>
            <person name="Li J."/>
            <person name="Yang X."/>
            <person name="Yang X."/>
            <person name="Zhou J."/>
            <person name="Guo T."/>
            <person name="Zhao T."/>
            <person name="Huang S."/>
            <person name="Miao D."/>
            <person name="Khan W.U."/>
            <person name="Rao P."/>
            <person name="Ye M."/>
            <person name="Lei B."/>
            <person name="Liao W."/>
            <person name="Wang J."/>
            <person name="Ji L."/>
            <person name="Li Y."/>
            <person name="Guo B."/>
            <person name="Mustafa N.S."/>
            <person name="Li S."/>
            <person name="Yun Q."/>
            <person name="Keller S.R."/>
            <person name="Mao J."/>
            <person name="Zhang R."/>
            <person name="Strauss S.H."/>
        </authorList>
    </citation>
    <scope>NUCLEOTIDE SEQUENCE</scope>
    <source>
        <strain evidence="2">GM15</strain>
        <tissue evidence="2">Leaf</tissue>
    </source>
</reference>
<dbReference type="PANTHER" id="PTHR33623">
    <property type="entry name" value="OS04G0572500 PROTEIN"/>
    <property type="match status" value="1"/>
</dbReference>
<dbReference type="AlphaFoldDB" id="A0A8X8A6K6"/>